<accession>A0A1I0T5E8</accession>
<organism evidence="1 2">
    <name type="scientific">Rhodococcoides kroppenstedtii</name>
    <dbReference type="NCBI Taxonomy" id="293050"/>
    <lineage>
        <taxon>Bacteria</taxon>
        <taxon>Bacillati</taxon>
        <taxon>Actinomycetota</taxon>
        <taxon>Actinomycetes</taxon>
        <taxon>Mycobacteriales</taxon>
        <taxon>Nocardiaceae</taxon>
        <taxon>Rhodococcoides</taxon>
    </lineage>
</organism>
<dbReference type="InterPro" id="IPR034660">
    <property type="entry name" value="DinB/YfiT-like"/>
</dbReference>
<dbReference type="Pfam" id="PF04978">
    <property type="entry name" value="MST"/>
    <property type="match status" value="1"/>
</dbReference>
<dbReference type="RefSeq" id="WP_068360261.1">
    <property type="nucleotide sequence ID" value="NZ_FOJN01000004.1"/>
</dbReference>
<sequence>MADTTDLLTYLQRGRDAVLWKLDGASEHDIRRPLTRTGTNLLGLVKHLAAVESGYLGAVFARPFPEPIPWAGADVDANADMWATPDQSRADLIDLYRRVSAHGDETVRLLGPDAEGSVPWWPGRGPVTVSFVLVHLIAETHRHAGHADIVRELVDDSAGMSAGNSNLPDGDRDWWADYRGRVDGAAERYR</sequence>
<reference evidence="1 2" key="1">
    <citation type="submission" date="2016-10" db="EMBL/GenBank/DDBJ databases">
        <authorList>
            <person name="de Groot N.N."/>
        </authorList>
    </citation>
    <scope>NUCLEOTIDE SEQUENCE [LARGE SCALE GENOMIC DNA]</scope>
    <source>
        <strain evidence="1 2">DSM 44908</strain>
    </source>
</reference>
<evidence type="ECO:0000313" key="1">
    <source>
        <dbReference type="EMBL" id="SFA47018.1"/>
    </source>
</evidence>
<dbReference type="Gene3D" id="1.20.120.450">
    <property type="entry name" value="dinb family like domain"/>
    <property type="match status" value="1"/>
</dbReference>
<proteinExistence type="predicted"/>
<name>A0A1I0T5E8_9NOCA</name>
<dbReference type="InterPro" id="IPR007061">
    <property type="entry name" value="MST-like"/>
</dbReference>
<gene>
    <name evidence="1" type="ORF">SAMN05444374_104140</name>
</gene>
<dbReference type="Proteomes" id="UP000182054">
    <property type="component" value="Unassembled WGS sequence"/>
</dbReference>
<dbReference type="AlphaFoldDB" id="A0A1I0T5E8"/>
<evidence type="ECO:0000313" key="2">
    <source>
        <dbReference type="Proteomes" id="UP000182054"/>
    </source>
</evidence>
<dbReference type="EMBL" id="FOJN01000004">
    <property type="protein sequence ID" value="SFA47018.1"/>
    <property type="molecule type" value="Genomic_DNA"/>
</dbReference>
<protein>
    <recommendedName>
        <fullName evidence="3">DinB superfamily protein</fullName>
    </recommendedName>
</protein>
<dbReference type="GeneID" id="85485295"/>
<dbReference type="OrthoDB" id="4548523at2"/>
<evidence type="ECO:0008006" key="3">
    <source>
        <dbReference type="Google" id="ProtNLM"/>
    </source>
</evidence>
<dbReference type="SUPFAM" id="SSF109854">
    <property type="entry name" value="DinB/YfiT-like putative metalloenzymes"/>
    <property type="match status" value="1"/>
</dbReference>